<accession>A0A0K6GP00</accession>
<reference evidence="3" key="1">
    <citation type="submission" date="2015-08" db="EMBL/GenBank/DDBJ databases">
        <authorList>
            <person name="Varghese N."/>
        </authorList>
    </citation>
    <scope>NUCLEOTIDE SEQUENCE [LARGE SCALE GENOMIC DNA]</scope>
    <source>
        <strain evidence="3">DSM 27374</strain>
    </source>
</reference>
<dbReference type="OrthoDB" id="384721at2"/>
<dbReference type="SUPFAM" id="SSF51695">
    <property type="entry name" value="PLC-like phosphodiesterases"/>
    <property type="match status" value="1"/>
</dbReference>
<dbReference type="CDD" id="cd08563">
    <property type="entry name" value="GDPD_TtGDE_like"/>
    <property type="match status" value="1"/>
</dbReference>
<dbReference type="Proteomes" id="UP000182738">
    <property type="component" value="Unassembled WGS sequence"/>
</dbReference>
<dbReference type="AlphaFoldDB" id="A0A0K6GP00"/>
<proteinExistence type="predicted"/>
<keyword evidence="3" id="KW-1185">Reference proteome</keyword>
<dbReference type="PROSITE" id="PS51704">
    <property type="entry name" value="GP_PDE"/>
    <property type="match status" value="1"/>
</dbReference>
<dbReference type="STRING" id="1325335.GCA_001418025_01736"/>
<sequence length="238" mass="27629">MYIYAHRGFSGEYPENTMIAFQRAYELGVDGIELDVQMTKDGELVVIHDECIERTTDGIGYVKDFSFRQLRQLDAGSWFHPRFAGERIPALAEVLDWLSDQKRSIILNIELKNGIIHYDGMEEKLLTLLYSYRSWSHRIVCSSFSIRSLYRLYQLDPNVDKAMLVEGSQCGTLDMARVCHAREIHGDWNFLISREGEKISKKMDICVYTMNDPLLLTELIQRDVKALMTDFPNRMLRG</sequence>
<organism evidence="2 3">
    <name type="scientific">Anoxybacillus suryakundensis</name>
    <dbReference type="NCBI Taxonomy" id="1325335"/>
    <lineage>
        <taxon>Bacteria</taxon>
        <taxon>Bacillati</taxon>
        <taxon>Bacillota</taxon>
        <taxon>Bacilli</taxon>
        <taxon>Bacillales</taxon>
        <taxon>Anoxybacillaceae</taxon>
        <taxon>Anoxybacillus</taxon>
    </lineage>
</organism>
<dbReference type="PANTHER" id="PTHR46211:SF1">
    <property type="entry name" value="GLYCEROPHOSPHODIESTER PHOSPHODIESTERASE, CYTOPLASMIC"/>
    <property type="match status" value="1"/>
</dbReference>
<evidence type="ECO:0000313" key="2">
    <source>
        <dbReference type="EMBL" id="CUA80424.1"/>
    </source>
</evidence>
<dbReference type="GO" id="GO:0006629">
    <property type="term" value="P:lipid metabolic process"/>
    <property type="evidence" value="ECO:0007669"/>
    <property type="project" value="InterPro"/>
</dbReference>
<feature type="domain" description="GP-PDE" evidence="1">
    <location>
        <begin position="1"/>
        <end position="238"/>
    </location>
</feature>
<dbReference type="InterPro" id="IPR017946">
    <property type="entry name" value="PLC-like_Pdiesterase_TIM-brl"/>
</dbReference>
<dbReference type="GO" id="GO:0008081">
    <property type="term" value="F:phosphoric diester hydrolase activity"/>
    <property type="evidence" value="ECO:0007669"/>
    <property type="project" value="InterPro"/>
</dbReference>
<dbReference type="PANTHER" id="PTHR46211">
    <property type="entry name" value="GLYCEROPHOSPHORYL DIESTER PHOSPHODIESTERASE"/>
    <property type="match status" value="1"/>
</dbReference>
<dbReference type="InterPro" id="IPR030395">
    <property type="entry name" value="GP_PDE_dom"/>
</dbReference>
<evidence type="ECO:0000313" key="3">
    <source>
        <dbReference type="Proteomes" id="UP000182738"/>
    </source>
</evidence>
<evidence type="ECO:0000259" key="1">
    <source>
        <dbReference type="PROSITE" id="PS51704"/>
    </source>
</evidence>
<dbReference type="RefSeq" id="WP_032099614.1">
    <property type="nucleotide sequence ID" value="NZ_BAABDZ010000030.1"/>
</dbReference>
<dbReference type="EMBL" id="CYGZ01000009">
    <property type="protein sequence ID" value="CUA80424.1"/>
    <property type="molecule type" value="Genomic_DNA"/>
</dbReference>
<gene>
    <name evidence="2" type="ORF">Ga0061060_109103</name>
</gene>
<name>A0A0K6GP00_9BACL</name>
<dbReference type="Gene3D" id="3.20.20.190">
    <property type="entry name" value="Phosphatidylinositol (PI) phosphodiesterase"/>
    <property type="match status" value="1"/>
</dbReference>
<protein>
    <submittedName>
        <fullName evidence="2">Glycerophosphoryl diester phosphodiesterase</fullName>
    </submittedName>
</protein>
<dbReference type="Pfam" id="PF03009">
    <property type="entry name" value="GDPD"/>
    <property type="match status" value="1"/>
</dbReference>